<comment type="similarity">
    <text evidence="3">Belongs to the HARBI1 family.</text>
</comment>
<dbReference type="InterPro" id="IPR027806">
    <property type="entry name" value="HARBI1_dom"/>
</dbReference>
<dbReference type="PANTHER" id="PTHR22930">
    <property type="match status" value="1"/>
</dbReference>
<keyword evidence="7" id="KW-0539">Nucleus</keyword>
<accession>A0A6J5UHI5</accession>
<keyword evidence="5" id="KW-0479">Metal-binding</keyword>
<evidence type="ECO:0000256" key="3">
    <source>
        <dbReference type="ARBA" id="ARBA00006958"/>
    </source>
</evidence>
<evidence type="ECO:0000259" key="8">
    <source>
        <dbReference type="Pfam" id="PF13359"/>
    </source>
</evidence>
<evidence type="ECO:0000256" key="5">
    <source>
        <dbReference type="ARBA" id="ARBA00022723"/>
    </source>
</evidence>
<evidence type="ECO:0000313" key="10">
    <source>
        <dbReference type="Proteomes" id="UP000507222"/>
    </source>
</evidence>
<evidence type="ECO:0000256" key="1">
    <source>
        <dbReference type="ARBA" id="ARBA00001968"/>
    </source>
</evidence>
<dbReference type="Proteomes" id="UP000507222">
    <property type="component" value="Unassembled WGS sequence"/>
</dbReference>
<evidence type="ECO:0000256" key="7">
    <source>
        <dbReference type="ARBA" id="ARBA00023242"/>
    </source>
</evidence>
<dbReference type="AlphaFoldDB" id="A0A6J5UHI5"/>
<gene>
    <name evidence="9" type="ORF">CURHAP_LOCUS21540</name>
</gene>
<dbReference type="InterPro" id="IPR045249">
    <property type="entry name" value="HARBI1-like"/>
</dbReference>
<comment type="subcellular location">
    <subcellularLocation>
        <location evidence="2">Nucleus</location>
    </subcellularLocation>
</comment>
<reference evidence="9 10" key="1">
    <citation type="submission" date="2020-05" db="EMBL/GenBank/DDBJ databases">
        <authorList>
            <person name="Campoy J."/>
            <person name="Schneeberger K."/>
            <person name="Spophaly S."/>
        </authorList>
    </citation>
    <scope>NUCLEOTIDE SEQUENCE [LARGE SCALE GENOMIC DNA]</scope>
    <source>
        <strain evidence="9">PruArmRojPasFocal</strain>
    </source>
</reference>
<dbReference type="GO" id="GO:0005634">
    <property type="term" value="C:nucleus"/>
    <property type="evidence" value="ECO:0007669"/>
    <property type="project" value="UniProtKB-SubCell"/>
</dbReference>
<proteinExistence type="inferred from homology"/>
<dbReference type="GO" id="GO:0016787">
    <property type="term" value="F:hydrolase activity"/>
    <property type="evidence" value="ECO:0007669"/>
    <property type="project" value="UniProtKB-KW"/>
</dbReference>
<comment type="cofactor">
    <cofactor evidence="1">
        <name>a divalent metal cation</name>
        <dbReference type="ChEBI" id="CHEBI:60240"/>
    </cofactor>
</comment>
<organism evidence="9 10">
    <name type="scientific">Prunus armeniaca</name>
    <name type="common">Apricot</name>
    <name type="synonym">Armeniaca vulgaris</name>
    <dbReference type="NCBI Taxonomy" id="36596"/>
    <lineage>
        <taxon>Eukaryota</taxon>
        <taxon>Viridiplantae</taxon>
        <taxon>Streptophyta</taxon>
        <taxon>Embryophyta</taxon>
        <taxon>Tracheophyta</taxon>
        <taxon>Spermatophyta</taxon>
        <taxon>Magnoliopsida</taxon>
        <taxon>eudicotyledons</taxon>
        <taxon>Gunneridae</taxon>
        <taxon>Pentapetalae</taxon>
        <taxon>rosids</taxon>
        <taxon>fabids</taxon>
        <taxon>Rosales</taxon>
        <taxon>Rosaceae</taxon>
        <taxon>Amygdaloideae</taxon>
        <taxon>Amygdaleae</taxon>
        <taxon>Prunus</taxon>
    </lineage>
</organism>
<sequence length="205" mass="23447">MSIRNEDNHSDSDSDLEEMKCISAIDGTHVSAWAPTQKQTAYHGWEGTANDSRVFIDAGIVVDVGYSNMPGFLAPYRGEIYHLRDDRGPRRAPRGPMELLSYRHSSLCNVIERCFGVLKALFPILKLMPNYPPRRQRQVPIACCVLHNFIRKEAGRDRMIKDFQVEDMIIDSENTTPPLDMSVGNIAQMYDIRDKIATDLWRDFI</sequence>
<dbReference type="GO" id="GO:0046872">
    <property type="term" value="F:metal ion binding"/>
    <property type="evidence" value="ECO:0007669"/>
    <property type="project" value="UniProtKB-KW"/>
</dbReference>
<dbReference type="GO" id="GO:0004518">
    <property type="term" value="F:nuclease activity"/>
    <property type="evidence" value="ECO:0007669"/>
    <property type="project" value="UniProtKB-KW"/>
</dbReference>
<dbReference type="EMBL" id="CAEKDK010000003">
    <property type="protein sequence ID" value="CAB4273598.1"/>
    <property type="molecule type" value="Genomic_DNA"/>
</dbReference>
<name>A0A6J5UHI5_PRUAR</name>
<keyword evidence="6" id="KW-0378">Hydrolase</keyword>
<evidence type="ECO:0000256" key="4">
    <source>
        <dbReference type="ARBA" id="ARBA00022722"/>
    </source>
</evidence>
<keyword evidence="4" id="KW-0540">Nuclease</keyword>
<protein>
    <recommendedName>
        <fullName evidence="8">DDE Tnp4 domain-containing protein</fullName>
    </recommendedName>
</protein>
<evidence type="ECO:0000313" key="9">
    <source>
        <dbReference type="EMBL" id="CAB4273598.1"/>
    </source>
</evidence>
<feature type="domain" description="DDE Tnp4" evidence="8">
    <location>
        <begin position="60"/>
        <end position="148"/>
    </location>
</feature>
<dbReference type="Pfam" id="PF13359">
    <property type="entry name" value="DDE_Tnp_4"/>
    <property type="match status" value="1"/>
</dbReference>
<dbReference type="PANTHER" id="PTHR22930:SF221">
    <property type="entry name" value="NUCLEASE HARBI1"/>
    <property type="match status" value="1"/>
</dbReference>
<evidence type="ECO:0000256" key="6">
    <source>
        <dbReference type="ARBA" id="ARBA00022801"/>
    </source>
</evidence>
<evidence type="ECO:0000256" key="2">
    <source>
        <dbReference type="ARBA" id="ARBA00004123"/>
    </source>
</evidence>